<feature type="domain" description="ABC transporter" evidence="8">
    <location>
        <begin position="2"/>
        <end position="232"/>
    </location>
</feature>
<dbReference type="PROSITE" id="PS50893">
    <property type="entry name" value="ABC_TRANSPORTER_2"/>
    <property type="match status" value="1"/>
</dbReference>
<keyword evidence="5" id="KW-1278">Translocase</keyword>
<evidence type="ECO:0000256" key="5">
    <source>
        <dbReference type="ARBA" id="ARBA00022967"/>
    </source>
</evidence>
<dbReference type="FunFam" id="3.40.50.300:FF:001655">
    <property type="entry name" value="Sulfate/thiosulfate import ATP-binding protein CysA"/>
    <property type="match status" value="1"/>
</dbReference>
<keyword evidence="10" id="KW-1185">Reference proteome</keyword>
<dbReference type="InterPro" id="IPR008995">
    <property type="entry name" value="Mo/tungstate-bd_C_term_dom"/>
</dbReference>
<dbReference type="PANTHER" id="PTHR42781">
    <property type="entry name" value="SPERMIDINE/PUTRESCINE IMPORT ATP-BINDING PROTEIN POTA"/>
    <property type="match status" value="1"/>
</dbReference>
<dbReference type="Gene3D" id="2.40.50.100">
    <property type="match status" value="1"/>
</dbReference>
<dbReference type="EMBL" id="JACCAB010000001">
    <property type="protein sequence ID" value="NYG05927.1"/>
    <property type="molecule type" value="Genomic_DNA"/>
</dbReference>
<dbReference type="SUPFAM" id="SSF52540">
    <property type="entry name" value="P-loop containing nucleoside triphosphate hydrolases"/>
    <property type="match status" value="1"/>
</dbReference>
<dbReference type="GO" id="GO:0015419">
    <property type="term" value="F:ABC-type sulfate transporter activity"/>
    <property type="evidence" value="ECO:0007669"/>
    <property type="project" value="InterPro"/>
</dbReference>
<reference evidence="9 10" key="1">
    <citation type="submission" date="2020-07" db="EMBL/GenBank/DDBJ databases">
        <title>Sequencing the genomes of 1000 actinobacteria strains.</title>
        <authorList>
            <person name="Klenk H.-P."/>
        </authorList>
    </citation>
    <scope>NUCLEOTIDE SEQUENCE [LARGE SCALE GENOMIC DNA]</scope>
    <source>
        <strain evidence="9 10">DSM 23987</strain>
    </source>
</reference>
<evidence type="ECO:0000256" key="4">
    <source>
        <dbReference type="ARBA" id="ARBA00022840"/>
    </source>
</evidence>
<dbReference type="SUPFAM" id="SSF50331">
    <property type="entry name" value="MOP-like"/>
    <property type="match status" value="1"/>
</dbReference>
<dbReference type="Pfam" id="PF12857">
    <property type="entry name" value="TOBE_3"/>
    <property type="match status" value="1"/>
</dbReference>
<evidence type="ECO:0000313" key="10">
    <source>
        <dbReference type="Proteomes" id="UP000573599"/>
    </source>
</evidence>
<dbReference type="GO" id="GO:0016887">
    <property type="term" value="F:ATP hydrolysis activity"/>
    <property type="evidence" value="ECO:0007669"/>
    <property type="project" value="InterPro"/>
</dbReference>
<dbReference type="GO" id="GO:0005524">
    <property type="term" value="F:ATP binding"/>
    <property type="evidence" value="ECO:0007669"/>
    <property type="project" value="UniProtKB-KW"/>
</dbReference>
<dbReference type="RefSeq" id="WP_179420486.1">
    <property type="nucleotide sequence ID" value="NZ_JACCAB010000001.1"/>
</dbReference>
<proteinExistence type="predicted"/>
<evidence type="ECO:0000256" key="7">
    <source>
        <dbReference type="ARBA" id="ARBA00023136"/>
    </source>
</evidence>
<dbReference type="GO" id="GO:0043190">
    <property type="term" value="C:ATP-binding cassette (ABC) transporter complex"/>
    <property type="evidence" value="ECO:0007669"/>
    <property type="project" value="InterPro"/>
</dbReference>
<evidence type="ECO:0000256" key="2">
    <source>
        <dbReference type="ARBA" id="ARBA00022475"/>
    </source>
</evidence>
<dbReference type="InterPro" id="IPR050093">
    <property type="entry name" value="ABC_SmlMolc_Importer"/>
</dbReference>
<evidence type="ECO:0000256" key="3">
    <source>
        <dbReference type="ARBA" id="ARBA00022741"/>
    </source>
</evidence>
<accession>A0A852W9N3</accession>
<protein>
    <submittedName>
        <fullName evidence="9">Sulfate transport system ATP-binding protein</fullName>
    </submittedName>
</protein>
<comment type="caution">
    <text evidence="9">The sequence shown here is derived from an EMBL/GenBank/DDBJ whole genome shotgun (WGS) entry which is preliminary data.</text>
</comment>
<keyword evidence="7" id="KW-0472">Membrane</keyword>
<evidence type="ECO:0000313" key="9">
    <source>
        <dbReference type="EMBL" id="NYG05927.1"/>
    </source>
</evidence>
<dbReference type="NCBIfam" id="TIGR00968">
    <property type="entry name" value="3a0106s01"/>
    <property type="match status" value="1"/>
</dbReference>
<evidence type="ECO:0000256" key="6">
    <source>
        <dbReference type="ARBA" id="ARBA00023032"/>
    </source>
</evidence>
<dbReference type="InterPro" id="IPR017871">
    <property type="entry name" value="ABC_transporter-like_CS"/>
</dbReference>
<dbReference type="InterPro" id="IPR003593">
    <property type="entry name" value="AAA+_ATPase"/>
</dbReference>
<dbReference type="InterPro" id="IPR005666">
    <property type="entry name" value="Sulph_transpt1"/>
</dbReference>
<keyword evidence="4 9" id="KW-0067">ATP-binding</keyword>
<dbReference type="Proteomes" id="UP000573599">
    <property type="component" value="Unassembled WGS sequence"/>
</dbReference>
<name>A0A852W9N3_9MICO</name>
<keyword evidence="2" id="KW-1003">Cell membrane</keyword>
<dbReference type="SMART" id="SM00382">
    <property type="entry name" value="AAA"/>
    <property type="match status" value="1"/>
</dbReference>
<keyword evidence="6" id="KW-0764">Sulfate transport</keyword>
<dbReference type="InterPro" id="IPR003439">
    <property type="entry name" value="ABC_transporter-like_ATP-bd"/>
</dbReference>
<dbReference type="InterPro" id="IPR027417">
    <property type="entry name" value="P-loop_NTPase"/>
</dbReference>
<sequence>MITVIEARKNYGDFAALNDVTLDIPAGSLTALLGPSGSGKSTLLRSIAGLEQLDGGRIVIGGRDVTGVSPQKRGIGFVFQHYAAFKHMTVRDNVAFGLTIRKRPKAEIARKVDDLLEIVGLGGFQHRYPAQLSGGQRQRMALARALAVDPEVLLLDEPFGALDAKVRADLRQWLRRLHDEVHVTTVLVTHDQEEALDVADRIAVLNKGRIEQVGDPVTLYDRPANDFVMSFLGSVARLGGQLVRPHDIALDRSRERAQAQDARVGGSPGVVEAVVERVVRLGFEVRIDLRTDAGVRFAAQVTRAEADALGLVEGETVFARATTAPDAAEIEPALAI</sequence>
<dbReference type="Pfam" id="PF00005">
    <property type="entry name" value="ABC_tran"/>
    <property type="match status" value="1"/>
</dbReference>
<dbReference type="AlphaFoldDB" id="A0A852W9N3"/>
<evidence type="ECO:0000256" key="1">
    <source>
        <dbReference type="ARBA" id="ARBA00022448"/>
    </source>
</evidence>
<keyword evidence="3" id="KW-0547">Nucleotide-binding</keyword>
<dbReference type="Gene3D" id="3.40.50.300">
    <property type="entry name" value="P-loop containing nucleotide triphosphate hydrolases"/>
    <property type="match status" value="1"/>
</dbReference>
<dbReference type="InterPro" id="IPR024765">
    <property type="entry name" value="TOBE-like"/>
</dbReference>
<dbReference type="PANTHER" id="PTHR42781:SF4">
    <property type="entry name" value="SPERMIDINE_PUTRESCINE IMPORT ATP-BINDING PROTEIN POTA"/>
    <property type="match status" value="1"/>
</dbReference>
<evidence type="ECO:0000259" key="8">
    <source>
        <dbReference type="PROSITE" id="PS50893"/>
    </source>
</evidence>
<keyword evidence="1" id="KW-0813">Transport</keyword>
<dbReference type="PROSITE" id="PS00211">
    <property type="entry name" value="ABC_TRANSPORTER_1"/>
    <property type="match status" value="1"/>
</dbReference>
<gene>
    <name evidence="9" type="ORF">BJ986_000414</name>
</gene>
<organism evidence="9 10">
    <name type="scientific">Pedococcus badiiscoriae</name>
    <dbReference type="NCBI Taxonomy" id="642776"/>
    <lineage>
        <taxon>Bacteria</taxon>
        <taxon>Bacillati</taxon>
        <taxon>Actinomycetota</taxon>
        <taxon>Actinomycetes</taxon>
        <taxon>Micrococcales</taxon>
        <taxon>Intrasporangiaceae</taxon>
        <taxon>Pedococcus</taxon>
    </lineage>
</organism>